<evidence type="ECO:0000313" key="2">
    <source>
        <dbReference type="Proteomes" id="UP000289738"/>
    </source>
</evidence>
<keyword evidence="2" id="KW-1185">Reference proteome</keyword>
<gene>
    <name evidence="1" type="ORF">Ahy_A08g038517</name>
</gene>
<name>A0A445BTM6_ARAHY</name>
<proteinExistence type="predicted"/>
<comment type="caution">
    <text evidence="1">The sequence shown here is derived from an EMBL/GenBank/DDBJ whole genome shotgun (WGS) entry which is preliminary data.</text>
</comment>
<dbReference type="STRING" id="3818.A0A445BTM6"/>
<dbReference type="EMBL" id="SDMP01000008">
    <property type="protein sequence ID" value="RYR42069.1"/>
    <property type="molecule type" value="Genomic_DNA"/>
</dbReference>
<accession>A0A445BTM6</accession>
<organism evidence="1 2">
    <name type="scientific">Arachis hypogaea</name>
    <name type="common">Peanut</name>
    <dbReference type="NCBI Taxonomy" id="3818"/>
    <lineage>
        <taxon>Eukaryota</taxon>
        <taxon>Viridiplantae</taxon>
        <taxon>Streptophyta</taxon>
        <taxon>Embryophyta</taxon>
        <taxon>Tracheophyta</taxon>
        <taxon>Spermatophyta</taxon>
        <taxon>Magnoliopsida</taxon>
        <taxon>eudicotyledons</taxon>
        <taxon>Gunneridae</taxon>
        <taxon>Pentapetalae</taxon>
        <taxon>rosids</taxon>
        <taxon>fabids</taxon>
        <taxon>Fabales</taxon>
        <taxon>Fabaceae</taxon>
        <taxon>Papilionoideae</taxon>
        <taxon>50 kb inversion clade</taxon>
        <taxon>dalbergioids sensu lato</taxon>
        <taxon>Dalbergieae</taxon>
        <taxon>Pterocarpus clade</taxon>
        <taxon>Arachis</taxon>
    </lineage>
</organism>
<sequence>MRLDPSCLDVGDPNYECSICGTYFWLLECVERDSTVNHLIFTVCCLKGKIQLPYLGKPPNLLYNLINGHDKEFVLPKKIFDLIIVCLPSRLLVVSQNYHRIGSLLPNAGQKPKFAKLYIYDTQHEISIDREYLVRELYQCHPSEILSLKLYSQRIVDRRTYNAPSCDEVAALIVGDFDSSDHGRDIIV</sequence>
<dbReference type="AlphaFoldDB" id="A0A445BTM6"/>
<evidence type="ECO:0000313" key="1">
    <source>
        <dbReference type="EMBL" id="RYR42069.1"/>
    </source>
</evidence>
<dbReference type="PANTHER" id="PTHR45786:SF74">
    <property type="entry name" value="ATP-DEPENDENT DNA HELICASE"/>
    <property type="match status" value="1"/>
</dbReference>
<reference evidence="1 2" key="1">
    <citation type="submission" date="2019-01" db="EMBL/GenBank/DDBJ databases">
        <title>Sequencing of cultivated peanut Arachis hypogaea provides insights into genome evolution and oil improvement.</title>
        <authorList>
            <person name="Chen X."/>
        </authorList>
    </citation>
    <scope>NUCLEOTIDE SEQUENCE [LARGE SCALE GENOMIC DNA]</scope>
    <source>
        <strain evidence="2">cv. Fuhuasheng</strain>
        <tissue evidence="1">Leaves</tissue>
    </source>
</reference>
<dbReference type="PANTHER" id="PTHR45786">
    <property type="entry name" value="DNA BINDING PROTEIN-LIKE"/>
    <property type="match status" value="1"/>
</dbReference>
<dbReference type="Proteomes" id="UP000289738">
    <property type="component" value="Chromosome A08"/>
</dbReference>
<protein>
    <submittedName>
        <fullName evidence="1">Uncharacterized protein</fullName>
    </submittedName>
</protein>